<dbReference type="AlphaFoldDB" id="A0A212QXX3"/>
<accession>A0A212QXX3</accession>
<dbReference type="CDD" id="cd02440">
    <property type="entry name" value="AdoMet_MTases"/>
    <property type="match status" value="1"/>
</dbReference>
<keyword evidence="1" id="KW-0808">Transferase</keyword>
<evidence type="ECO:0000313" key="2">
    <source>
        <dbReference type="Proteomes" id="UP000198418"/>
    </source>
</evidence>
<dbReference type="EMBL" id="FYDG01000002">
    <property type="protein sequence ID" value="SNB64570.1"/>
    <property type="molecule type" value="Genomic_DNA"/>
</dbReference>
<name>A0A212QXX3_RHOAC</name>
<dbReference type="GO" id="GO:0008168">
    <property type="term" value="F:methyltransferase activity"/>
    <property type="evidence" value="ECO:0007669"/>
    <property type="project" value="UniProtKB-KW"/>
</dbReference>
<dbReference type="OrthoDB" id="7348755at2"/>
<dbReference type="InterPro" id="IPR029063">
    <property type="entry name" value="SAM-dependent_MTases_sf"/>
</dbReference>
<proteinExistence type="predicted"/>
<protein>
    <submittedName>
        <fullName evidence="1">Methyltransferase domain-containing protein</fullName>
    </submittedName>
</protein>
<sequence length="339" mass="37568">MSLYACRVCGAGKSQKAYAAKEMMFGLGAEFIYDECGACGSLQIRDIPSDEQIKQFYPDTYYSYRMHPVADDDSGKHEKPLGLRAQFKRMRAAALFARERAQFDHNRLGAFLSLIRPNKPNSLFSMVASAGVGLHDAILDVGCGNGAILDYFSQVGFLNLAGIDPFIKASATTSHGVPLYKSNIQDFSGAYDLIMFNHSLEHVASPLADLSSARKLLSPNGVCLIRIPTISSDAWDAYGTNWVQLDAPRHFTLISRRGMEQLAQRCGFRIADTIDDEEGWTMMSSELYARAIPLVEHDYRKYFRDNEIAAFERRAAAHNAAKRGDQAGFILRKAEPAPG</sequence>
<keyword evidence="2" id="KW-1185">Reference proteome</keyword>
<reference evidence="2" key="1">
    <citation type="submission" date="2017-06" db="EMBL/GenBank/DDBJ databases">
        <authorList>
            <person name="Varghese N."/>
            <person name="Submissions S."/>
        </authorList>
    </citation>
    <scope>NUCLEOTIDE SEQUENCE [LARGE SCALE GENOMIC DNA]</scope>
    <source>
        <strain evidence="2">DSM 137</strain>
    </source>
</reference>
<gene>
    <name evidence="1" type="ORF">SAMN06265338_10258</name>
</gene>
<dbReference type="Proteomes" id="UP000198418">
    <property type="component" value="Unassembled WGS sequence"/>
</dbReference>
<dbReference type="RefSeq" id="WP_088519605.1">
    <property type="nucleotide sequence ID" value="NZ_FYDG01000002.1"/>
</dbReference>
<dbReference type="GO" id="GO:0032259">
    <property type="term" value="P:methylation"/>
    <property type="evidence" value="ECO:0007669"/>
    <property type="project" value="UniProtKB-KW"/>
</dbReference>
<dbReference type="PANTHER" id="PTHR43861">
    <property type="entry name" value="TRANS-ACONITATE 2-METHYLTRANSFERASE-RELATED"/>
    <property type="match status" value="1"/>
</dbReference>
<dbReference type="Gene3D" id="3.40.50.150">
    <property type="entry name" value="Vaccinia Virus protein VP39"/>
    <property type="match status" value="1"/>
</dbReference>
<keyword evidence="1" id="KW-0489">Methyltransferase</keyword>
<evidence type="ECO:0000313" key="1">
    <source>
        <dbReference type="EMBL" id="SNB64570.1"/>
    </source>
</evidence>
<dbReference type="Pfam" id="PF13489">
    <property type="entry name" value="Methyltransf_23"/>
    <property type="match status" value="1"/>
</dbReference>
<dbReference type="SUPFAM" id="SSF53335">
    <property type="entry name" value="S-adenosyl-L-methionine-dependent methyltransferases"/>
    <property type="match status" value="1"/>
</dbReference>
<organism evidence="1 2">
    <name type="scientific">Rhodoblastus acidophilus</name>
    <name type="common">Rhodopseudomonas acidophila</name>
    <dbReference type="NCBI Taxonomy" id="1074"/>
    <lineage>
        <taxon>Bacteria</taxon>
        <taxon>Pseudomonadati</taxon>
        <taxon>Pseudomonadota</taxon>
        <taxon>Alphaproteobacteria</taxon>
        <taxon>Hyphomicrobiales</taxon>
        <taxon>Rhodoblastaceae</taxon>
        <taxon>Rhodoblastus</taxon>
    </lineage>
</organism>